<evidence type="ECO:0000259" key="5">
    <source>
        <dbReference type="SMART" id="SM00862"/>
    </source>
</evidence>
<feature type="domain" description="OmpR/PhoB-type" evidence="5">
    <location>
        <begin position="33"/>
        <end position="105"/>
    </location>
</feature>
<dbReference type="OrthoDB" id="4054020at2"/>
<dbReference type="GO" id="GO:0006355">
    <property type="term" value="P:regulation of DNA-templated transcription"/>
    <property type="evidence" value="ECO:0007669"/>
    <property type="project" value="InterPro"/>
</dbReference>
<evidence type="ECO:0000256" key="2">
    <source>
        <dbReference type="ARBA" id="ARBA00023015"/>
    </source>
</evidence>
<dbReference type="InterPro" id="IPR036388">
    <property type="entry name" value="WH-like_DNA-bd_sf"/>
</dbReference>
<dbReference type="InterPro" id="IPR001867">
    <property type="entry name" value="OmpR/PhoB-type_DNA-bd"/>
</dbReference>
<reference evidence="7 8" key="1">
    <citation type="submission" date="2019-02" db="EMBL/GenBank/DDBJ databases">
        <title>Draft genome sequences of novel Actinobacteria.</title>
        <authorList>
            <person name="Sahin N."/>
            <person name="Ay H."/>
            <person name="Saygin H."/>
        </authorList>
    </citation>
    <scope>NUCLEOTIDE SEQUENCE [LARGE SCALE GENOMIC DNA]</scope>
    <source>
        <strain evidence="7 8">KC201</strain>
    </source>
</reference>
<dbReference type="GO" id="GO:0003677">
    <property type="term" value="F:DNA binding"/>
    <property type="evidence" value="ECO:0007669"/>
    <property type="project" value="UniProtKB-KW"/>
</dbReference>
<evidence type="ECO:0000259" key="6">
    <source>
        <dbReference type="SMART" id="SM01043"/>
    </source>
</evidence>
<dbReference type="InterPro" id="IPR016032">
    <property type="entry name" value="Sig_transdc_resp-reg_C-effctor"/>
</dbReference>
<dbReference type="CDD" id="cd15831">
    <property type="entry name" value="BTAD"/>
    <property type="match status" value="1"/>
</dbReference>
<gene>
    <name evidence="7" type="ORF">E1267_06060</name>
</gene>
<dbReference type="InterPro" id="IPR005158">
    <property type="entry name" value="BTAD"/>
</dbReference>
<dbReference type="SUPFAM" id="SSF46894">
    <property type="entry name" value="C-terminal effector domain of the bipartite response regulators"/>
    <property type="match status" value="1"/>
</dbReference>
<protein>
    <submittedName>
        <fullName evidence="7">AfsR/SARP family transcriptional regulator</fullName>
    </submittedName>
</protein>
<name>A0A4R4NLC2_9ACTN</name>
<dbReference type="Pfam" id="PF00486">
    <property type="entry name" value="Trans_reg_C"/>
    <property type="match status" value="1"/>
</dbReference>
<accession>A0A4R4NLC2</accession>
<dbReference type="InterPro" id="IPR011990">
    <property type="entry name" value="TPR-like_helical_dom_sf"/>
</dbReference>
<keyword evidence="3" id="KW-0238">DNA-binding</keyword>
<dbReference type="PANTHER" id="PTHR35807:SF1">
    <property type="entry name" value="TRANSCRIPTIONAL REGULATOR REDD"/>
    <property type="match status" value="1"/>
</dbReference>
<evidence type="ECO:0000256" key="1">
    <source>
        <dbReference type="ARBA" id="ARBA00005820"/>
    </source>
</evidence>
<dbReference type="GO" id="GO:0000160">
    <property type="term" value="P:phosphorelay signal transduction system"/>
    <property type="evidence" value="ECO:0007669"/>
    <property type="project" value="InterPro"/>
</dbReference>
<dbReference type="SUPFAM" id="SSF48452">
    <property type="entry name" value="TPR-like"/>
    <property type="match status" value="1"/>
</dbReference>
<dbReference type="SMART" id="SM01043">
    <property type="entry name" value="BTAD"/>
    <property type="match status" value="1"/>
</dbReference>
<dbReference type="Gene3D" id="1.25.40.10">
    <property type="entry name" value="Tetratricopeptide repeat domain"/>
    <property type="match status" value="1"/>
</dbReference>
<dbReference type="Pfam" id="PF03704">
    <property type="entry name" value="BTAD"/>
    <property type="match status" value="1"/>
</dbReference>
<dbReference type="PANTHER" id="PTHR35807">
    <property type="entry name" value="TRANSCRIPTIONAL REGULATOR REDD-RELATED"/>
    <property type="match status" value="1"/>
</dbReference>
<proteinExistence type="inferred from homology"/>
<dbReference type="EMBL" id="SMJZ01000013">
    <property type="protein sequence ID" value="TDC09985.1"/>
    <property type="molecule type" value="Genomic_DNA"/>
</dbReference>
<dbReference type="AlphaFoldDB" id="A0A4R4NLC2"/>
<dbReference type="InterPro" id="IPR051677">
    <property type="entry name" value="AfsR-DnrI-RedD_regulator"/>
</dbReference>
<dbReference type="Proteomes" id="UP000295157">
    <property type="component" value="Unassembled WGS sequence"/>
</dbReference>
<comment type="similarity">
    <text evidence="1">Belongs to the AfsR/DnrI/RedD regulatory family.</text>
</comment>
<organism evidence="7 8">
    <name type="scientific">Nonomuraea longispora</name>
    <dbReference type="NCBI Taxonomy" id="1848320"/>
    <lineage>
        <taxon>Bacteria</taxon>
        <taxon>Bacillati</taxon>
        <taxon>Actinomycetota</taxon>
        <taxon>Actinomycetes</taxon>
        <taxon>Streptosporangiales</taxon>
        <taxon>Streptosporangiaceae</taxon>
        <taxon>Nonomuraea</taxon>
    </lineage>
</organism>
<evidence type="ECO:0000313" key="8">
    <source>
        <dbReference type="Proteomes" id="UP000295157"/>
    </source>
</evidence>
<sequence length="257" mass="28779">MVFSRPLAPPLMLRRMDRLEFRLLGSIDACVGGRRLDIGPRKRRYVLAALLLDLNRPVPVERLIDAVWEGDPPDSARMTVQGHVYRLRRALVGARVETDSSGYLLLADPESVDALRFRRMVAEAARRDDRSGADLLDEALALWRGPALGESGGGRSLEVAAVELEEARLAAVEELARRRLRLREPERLVAPLRATVTANPHQERLVSLLMTTFYQVGRQAEALELYERTRRLLADQLGVDPGKELRSTFESLLAAQA</sequence>
<dbReference type="Gene3D" id="1.10.10.10">
    <property type="entry name" value="Winged helix-like DNA-binding domain superfamily/Winged helix DNA-binding domain"/>
    <property type="match status" value="1"/>
</dbReference>
<evidence type="ECO:0000256" key="4">
    <source>
        <dbReference type="ARBA" id="ARBA00023163"/>
    </source>
</evidence>
<evidence type="ECO:0000313" key="7">
    <source>
        <dbReference type="EMBL" id="TDC09985.1"/>
    </source>
</evidence>
<keyword evidence="8" id="KW-1185">Reference proteome</keyword>
<keyword evidence="2" id="KW-0805">Transcription regulation</keyword>
<comment type="caution">
    <text evidence="7">The sequence shown here is derived from an EMBL/GenBank/DDBJ whole genome shotgun (WGS) entry which is preliminary data.</text>
</comment>
<dbReference type="SMART" id="SM00862">
    <property type="entry name" value="Trans_reg_C"/>
    <property type="match status" value="1"/>
</dbReference>
<keyword evidence="4" id="KW-0804">Transcription</keyword>
<feature type="domain" description="Bacterial transcriptional activator" evidence="6">
    <location>
        <begin position="112"/>
        <end position="253"/>
    </location>
</feature>
<evidence type="ECO:0000256" key="3">
    <source>
        <dbReference type="ARBA" id="ARBA00023125"/>
    </source>
</evidence>